<evidence type="ECO:0000256" key="2">
    <source>
        <dbReference type="ARBA" id="ARBA00022692"/>
    </source>
</evidence>
<protein>
    <submittedName>
        <fullName evidence="7">NnrU family protein</fullName>
    </submittedName>
</protein>
<keyword evidence="8" id="KW-1185">Reference proteome</keyword>
<proteinExistence type="predicted"/>
<dbReference type="RefSeq" id="WP_275632641.1">
    <property type="nucleotide sequence ID" value="NZ_JARGYD010000003.1"/>
</dbReference>
<dbReference type="Proteomes" id="UP001595632">
    <property type="component" value="Unassembled WGS sequence"/>
</dbReference>
<evidence type="ECO:0000313" key="7">
    <source>
        <dbReference type="EMBL" id="MFC3145690.1"/>
    </source>
</evidence>
<evidence type="ECO:0000259" key="6">
    <source>
        <dbReference type="Pfam" id="PF07298"/>
    </source>
</evidence>
<evidence type="ECO:0000313" key="8">
    <source>
        <dbReference type="Proteomes" id="UP001595632"/>
    </source>
</evidence>
<dbReference type="InterPro" id="IPR009915">
    <property type="entry name" value="NnrU_dom"/>
</dbReference>
<feature type="transmembrane region" description="Helical" evidence="5">
    <location>
        <begin position="122"/>
        <end position="140"/>
    </location>
</feature>
<dbReference type="Pfam" id="PF07298">
    <property type="entry name" value="NnrU"/>
    <property type="match status" value="1"/>
</dbReference>
<evidence type="ECO:0000256" key="1">
    <source>
        <dbReference type="ARBA" id="ARBA00004141"/>
    </source>
</evidence>
<evidence type="ECO:0000256" key="5">
    <source>
        <dbReference type="SAM" id="Phobius"/>
    </source>
</evidence>
<comment type="subcellular location">
    <subcellularLocation>
        <location evidence="1">Membrane</location>
        <topology evidence="1">Multi-pass membrane protein</topology>
    </subcellularLocation>
</comment>
<keyword evidence="2 5" id="KW-0812">Transmembrane</keyword>
<keyword evidence="4 5" id="KW-0472">Membrane</keyword>
<keyword evidence="3 5" id="KW-1133">Transmembrane helix</keyword>
<dbReference type="EMBL" id="JBHRTB010000010">
    <property type="protein sequence ID" value="MFC3145690.1"/>
    <property type="molecule type" value="Genomic_DNA"/>
</dbReference>
<feature type="transmembrane region" description="Helical" evidence="5">
    <location>
        <begin position="69"/>
        <end position="88"/>
    </location>
</feature>
<reference evidence="8" key="1">
    <citation type="journal article" date="2019" name="Int. J. Syst. Evol. Microbiol.">
        <title>The Global Catalogue of Microorganisms (GCM) 10K type strain sequencing project: providing services to taxonomists for standard genome sequencing and annotation.</title>
        <authorList>
            <consortium name="The Broad Institute Genomics Platform"/>
            <consortium name="The Broad Institute Genome Sequencing Center for Infectious Disease"/>
            <person name="Wu L."/>
            <person name="Ma J."/>
        </authorList>
    </citation>
    <scope>NUCLEOTIDE SEQUENCE [LARGE SCALE GENOMIC DNA]</scope>
    <source>
        <strain evidence="8">KCTC 52366</strain>
    </source>
</reference>
<accession>A0ABV7GZQ7</accession>
<feature type="transmembrane region" description="Helical" evidence="5">
    <location>
        <begin position="161"/>
        <end position="181"/>
    </location>
</feature>
<sequence>MILLLVGIFLWWAAHLFKRLAPARRAAMDNQMGSGAKGVFALVLLVSVVLMVLGFRWSEWVPVYDPPSWGRHLNNLLMLIAVGLLGVGHSKSRLRAKMRHPMLLGVLTWSFAHLLVNGDLSSVLLFGLLGVWAVVEIVVINRAEPLRTSWQGGSIAGDVRLGLITLVVFAVIAAIHTWLGYPPFPM</sequence>
<evidence type="ECO:0000256" key="4">
    <source>
        <dbReference type="ARBA" id="ARBA00023136"/>
    </source>
</evidence>
<feature type="transmembrane region" description="Helical" evidence="5">
    <location>
        <begin position="100"/>
        <end position="116"/>
    </location>
</feature>
<comment type="caution">
    <text evidence="7">The sequence shown here is derived from an EMBL/GenBank/DDBJ whole genome shotgun (WGS) entry which is preliminary data.</text>
</comment>
<evidence type="ECO:0000256" key="3">
    <source>
        <dbReference type="ARBA" id="ARBA00022989"/>
    </source>
</evidence>
<gene>
    <name evidence="7" type="ORF">ACFOGP_23410</name>
</gene>
<feature type="transmembrane region" description="Helical" evidence="5">
    <location>
        <begin position="38"/>
        <end position="57"/>
    </location>
</feature>
<organism evidence="7 8">
    <name type="scientific">Psychromarinibacter halotolerans</name>
    <dbReference type="NCBI Taxonomy" id="1775175"/>
    <lineage>
        <taxon>Bacteria</taxon>
        <taxon>Pseudomonadati</taxon>
        <taxon>Pseudomonadota</taxon>
        <taxon>Alphaproteobacteria</taxon>
        <taxon>Rhodobacterales</taxon>
        <taxon>Paracoccaceae</taxon>
        <taxon>Psychromarinibacter</taxon>
    </lineage>
</organism>
<feature type="domain" description="NnrU" evidence="6">
    <location>
        <begin position="4"/>
        <end position="182"/>
    </location>
</feature>
<name>A0ABV7GZQ7_9RHOB</name>